<proteinExistence type="predicted"/>
<evidence type="ECO:0000313" key="2">
    <source>
        <dbReference type="EMBL" id="CAK8985464.1"/>
    </source>
</evidence>
<name>A0ABP0H879_9DINO</name>
<evidence type="ECO:0000256" key="1">
    <source>
        <dbReference type="SAM" id="MobiDB-lite"/>
    </source>
</evidence>
<reference evidence="2 3" key="1">
    <citation type="submission" date="2024-02" db="EMBL/GenBank/DDBJ databases">
        <authorList>
            <person name="Chen Y."/>
            <person name="Shah S."/>
            <person name="Dougan E. K."/>
            <person name="Thang M."/>
            <person name="Chan C."/>
        </authorList>
    </citation>
    <scope>NUCLEOTIDE SEQUENCE [LARGE SCALE GENOMIC DNA]</scope>
</reference>
<dbReference type="Proteomes" id="UP001642464">
    <property type="component" value="Unassembled WGS sequence"/>
</dbReference>
<feature type="region of interest" description="Disordered" evidence="1">
    <location>
        <begin position="61"/>
        <end position="183"/>
    </location>
</feature>
<comment type="caution">
    <text evidence="2">The sequence shown here is derived from an EMBL/GenBank/DDBJ whole genome shotgun (WGS) entry which is preliminary data.</text>
</comment>
<organism evidence="2 3">
    <name type="scientific">Durusdinium trenchii</name>
    <dbReference type="NCBI Taxonomy" id="1381693"/>
    <lineage>
        <taxon>Eukaryota</taxon>
        <taxon>Sar</taxon>
        <taxon>Alveolata</taxon>
        <taxon>Dinophyceae</taxon>
        <taxon>Suessiales</taxon>
        <taxon>Symbiodiniaceae</taxon>
        <taxon>Durusdinium</taxon>
    </lineage>
</organism>
<gene>
    <name evidence="2" type="ORF">SCF082_LOCUS162</name>
</gene>
<feature type="non-terminal residue" evidence="2">
    <location>
        <position position="1"/>
    </location>
</feature>
<keyword evidence="3" id="KW-1185">Reference proteome</keyword>
<feature type="compositionally biased region" description="Low complexity" evidence="1">
    <location>
        <begin position="136"/>
        <end position="145"/>
    </location>
</feature>
<feature type="compositionally biased region" description="Basic and acidic residues" evidence="1">
    <location>
        <begin position="99"/>
        <end position="121"/>
    </location>
</feature>
<accession>A0ABP0H879</accession>
<evidence type="ECO:0000313" key="3">
    <source>
        <dbReference type="Proteomes" id="UP001642464"/>
    </source>
</evidence>
<protein>
    <submittedName>
        <fullName evidence="2">Uncharacterized protein</fullName>
    </submittedName>
</protein>
<sequence length="183" mass="20301">SSPRAQDSRREDRHPMPPPAGLPPDEAQQAFQRWQAMAAALHPSMSFSNYYGFLQNMPPAYYSQSHSTRYRGYEERSHRPGGKGRGYHHQDQQITAPRYRHDRERRAFRDEGPANTHERTSKPATEADEAKKEANPEAASAAAEAVQHEAGSKEVPPEAPASRADTFAEPAEARPSEAPAEAG</sequence>
<feature type="compositionally biased region" description="Basic and acidic residues" evidence="1">
    <location>
        <begin position="146"/>
        <end position="156"/>
    </location>
</feature>
<dbReference type="EMBL" id="CAXAMM010000015">
    <property type="protein sequence ID" value="CAK8985464.1"/>
    <property type="molecule type" value="Genomic_DNA"/>
</dbReference>
<feature type="region of interest" description="Disordered" evidence="1">
    <location>
        <begin position="1"/>
        <end position="26"/>
    </location>
</feature>
<feature type="compositionally biased region" description="Basic and acidic residues" evidence="1">
    <location>
        <begin position="1"/>
        <end position="15"/>
    </location>
</feature>